<dbReference type="AlphaFoldDB" id="A0A8T1NW81"/>
<keyword evidence="2" id="KW-1185">Reference proteome</keyword>
<dbReference type="Proteomes" id="UP000811609">
    <property type="component" value="Chromosome 12"/>
</dbReference>
<accession>A0A8T1NW81</accession>
<sequence length="77" mass="8940">MTTHITLSRKTLLQVKPVYQPPVTELNECQDLEYKETRSVAKYIAGRWIRTNYAYKKKGKLDKKYGGKVRGIWSCGC</sequence>
<protein>
    <submittedName>
        <fullName evidence="1">Uncharacterized protein</fullName>
    </submittedName>
</protein>
<dbReference type="EMBL" id="CM031820">
    <property type="protein sequence ID" value="KAG6633891.1"/>
    <property type="molecule type" value="Genomic_DNA"/>
</dbReference>
<evidence type="ECO:0000313" key="1">
    <source>
        <dbReference type="EMBL" id="KAG6633891.1"/>
    </source>
</evidence>
<dbReference type="EMBL" id="CM031820">
    <property type="protein sequence ID" value="KAG6633892.1"/>
    <property type="molecule type" value="Genomic_DNA"/>
</dbReference>
<name>A0A8T1NW81_CARIL</name>
<gene>
    <name evidence="1" type="ORF">CIPAW_12G080000</name>
</gene>
<organism evidence="1 2">
    <name type="scientific">Carya illinoinensis</name>
    <name type="common">Pecan</name>
    <dbReference type="NCBI Taxonomy" id="32201"/>
    <lineage>
        <taxon>Eukaryota</taxon>
        <taxon>Viridiplantae</taxon>
        <taxon>Streptophyta</taxon>
        <taxon>Embryophyta</taxon>
        <taxon>Tracheophyta</taxon>
        <taxon>Spermatophyta</taxon>
        <taxon>Magnoliopsida</taxon>
        <taxon>eudicotyledons</taxon>
        <taxon>Gunneridae</taxon>
        <taxon>Pentapetalae</taxon>
        <taxon>rosids</taxon>
        <taxon>fabids</taxon>
        <taxon>Fagales</taxon>
        <taxon>Juglandaceae</taxon>
        <taxon>Carya</taxon>
    </lineage>
</organism>
<comment type="caution">
    <text evidence="1">The sequence shown here is derived from an EMBL/GenBank/DDBJ whole genome shotgun (WGS) entry which is preliminary data.</text>
</comment>
<proteinExistence type="predicted"/>
<reference evidence="1" key="1">
    <citation type="submission" date="2020-12" db="EMBL/GenBank/DDBJ databases">
        <title>WGS assembly of Carya illinoinensis cv. Pawnee.</title>
        <authorList>
            <person name="Platts A."/>
            <person name="Shu S."/>
            <person name="Wright S."/>
            <person name="Barry K."/>
            <person name="Edger P."/>
            <person name="Pires J.C."/>
            <person name="Schmutz J."/>
        </authorList>
    </citation>
    <scope>NUCLEOTIDE SEQUENCE</scope>
    <source>
        <tissue evidence="1">Leaf</tissue>
    </source>
</reference>
<evidence type="ECO:0000313" key="2">
    <source>
        <dbReference type="Proteomes" id="UP000811609"/>
    </source>
</evidence>